<dbReference type="PANTHER" id="PTHR13554">
    <property type="entry name" value="26S PROTEASOME NON-ATPASE REGULATORY SUBUNIT 5-RELATED"/>
    <property type="match status" value="1"/>
</dbReference>
<evidence type="ECO:0000313" key="2">
    <source>
        <dbReference type="Proteomes" id="UP000242715"/>
    </source>
</evidence>
<evidence type="ECO:0000313" key="1">
    <source>
        <dbReference type="EMBL" id="GAU21310.1"/>
    </source>
</evidence>
<dbReference type="Proteomes" id="UP000242715">
    <property type="component" value="Unassembled WGS sequence"/>
</dbReference>
<dbReference type="EMBL" id="DF973227">
    <property type="protein sequence ID" value="GAU21310.1"/>
    <property type="molecule type" value="Genomic_DNA"/>
</dbReference>
<dbReference type="GO" id="GO:0005829">
    <property type="term" value="C:cytosol"/>
    <property type="evidence" value="ECO:0007669"/>
    <property type="project" value="TreeGrafter"/>
</dbReference>
<organism evidence="1 2">
    <name type="scientific">Trifolium subterraneum</name>
    <name type="common">Subterranean clover</name>
    <dbReference type="NCBI Taxonomy" id="3900"/>
    <lineage>
        <taxon>Eukaryota</taxon>
        <taxon>Viridiplantae</taxon>
        <taxon>Streptophyta</taxon>
        <taxon>Embryophyta</taxon>
        <taxon>Tracheophyta</taxon>
        <taxon>Spermatophyta</taxon>
        <taxon>Magnoliopsida</taxon>
        <taxon>eudicotyledons</taxon>
        <taxon>Gunneridae</taxon>
        <taxon>Pentapetalae</taxon>
        <taxon>rosids</taxon>
        <taxon>fabids</taxon>
        <taxon>Fabales</taxon>
        <taxon>Fabaceae</taxon>
        <taxon>Papilionoideae</taxon>
        <taxon>50 kb inversion clade</taxon>
        <taxon>NPAAA clade</taxon>
        <taxon>Hologalegina</taxon>
        <taxon>IRL clade</taxon>
        <taxon>Trifolieae</taxon>
        <taxon>Trifolium</taxon>
    </lineage>
</organism>
<gene>
    <name evidence="1" type="ORF">TSUD_372040</name>
</gene>
<keyword evidence="2" id="KW-1185">Reference proteome</keyword>
<proteinExistence type="predicted"/>
<dbReference type="InterPro" id="IPR019538">
    <property type="entry name" value="PSMD5"/>
</dbReference>
<dbReference type="SUPFAM" id="SSF48371">
    <property type="entry name" value="ARM repeat"/>
    <property type="match status" value="1"/>
</dbReference>
<accession>A0A2Z6MDX0</accession>
<reference evidence="2" key="1">
    <citation type="journal article" date="2017" name="Front. Plant Sci.">
        <title>Climate Clever Clovers: New Paradigm to Reduce the Environmental Footprint of Ruminants by Breeding Low Methanogenic Forages Utilizing Haplotype Variation.</title>
        <authorList>
            <person name="Kaur P."/>
            <person name="Appels R."/>
            <person name="Bayer P.E."/>
            <person name="Keeble-Gagnere G."/>
            <person name="Wang J."/>
            <person name="Hirakawa H."/>
            <person name="Shirasawa K."/>
            <person name="Vercoe P."/>
            <person name="Stefanova K."/>
            <person name="Durmic Z."/>
            <person name="Nichols P."/>
            <person name="Revell C."/>
            <person name="Isobe S.N."/>
            <person name="Edwards D."/>
            <person name="Erskine W."/>
        </authorList>
    </citation>
    <scope>NUCLEOTIDE SEQUENCE [LARGE SCALE GENOMIC DNA]</scope>
    <source>
        <strain evidence="2">cv. Daliak</strain>
    </source>
</reference>
<dbReference type="AlphaFoldDB" id="A0A2Z6MDX0"/>
<dbReference type="OrthoDB" id="10250600at2759"/>
<protein>
    <submittedName>
        <fullName evidence="1">Uncharacterized protein</fullName>
    </submittedName>
</protein>
<dbReference type="GO" id="GO:0043248">
    <property type="term" value="P:proteasome assembly"/>
    <property type="evidence" value="ECO:0007669"/>
    <property type="project" value="InterPro"/>
</dbReference>
<dbReference type="InterPro" id="IPR016024">
    <property type="entry name" value="ARM-type_fold"/>
</dbReference>
<dbReference type="PANTHER" id="PTHR13554:SF10">
    <property type="entry name" value="26S PROTEASOME NON-ATPASE REGULATORY SUBUNIT 5"/>
    <property type="match status" value="1"/>
</dbReference>
<sequence>MDEQSQLLEAATDFAHYPGSISTTSLILFYYFVLALQTQFDVPGLQSTLVVCLERLFKTKLGASLIPQYMPFVQVGLQADSQAVRSLACKTVTCLLENLDNSHTVAAHLIKEFNIYPLLLDCLITGELVSERKEFSSSHICRNEDVAAAAIDAIKKLASFPEGMDIVFPSTKGGDTDLEIIASQCSSLV</sequence>
<name>A0A2Z6MDX0_TRISU</name>